<dbReference type="InterPro" id="IPR013324">
    <property type="entry name" value="RNA_pol_sigma_r3/r4-like"/>
</dbReference>
<dbReference type="STRING" id="572479.Hprae_0916"/>
<dbReference type="InterPro" id="IPR054831">
    <property type="entry name" value="UPF0122_fam_protein"/>
</dbReference>
<evidence type="ECO:0000256" key="2">
    <source>
        <dbReference type="ARBA" id="ARBA00024764"/>
    </source>
</evidence>
<reference evidence="5" key="1">
    <citation type="submission" date="2010-10" db="EMBL/GenBank/DDBJ databases">
        <title>The complete genome of Halanaerobium praevalens DSM 2228.</title>
        <authorList>
            <consortium name="US DOE Joint Genome Institute (JGI-PGF)"/>
            <person name="Lucas S."/>
            <person name="Copeland A."/>
            <person name="Lapidus A."/>
            <person name="Glavina del Rio T."/>
            <person name="Dalin E."/>
            <person name="Tice H."/>
            <person name="Bruce D."/>
            <person name="Goodwin L."/>
            <person name="Pitluck S."/>
            <person name="Kyrpides N."/>
            <person name="Mavromatis K."/>
            <person name="Ivanova N."/>
            <person name="Ovchinnikova G."/>
            <person name="Chertkov O."/>
            <person name="Detter J.C."/>
            <person name="Han C."/>
            <person name="Larimer F."/>
            <person name="Land M."/>
            <person name="Hauser L."/>
            <person name="Markowitz V."/>
            <person name="Cheng J.-F."/>
            <person name="Hugenholtz P."/>
            <person name="Woyke T."/>
            <person name="Wu D."/>
            <person name="Tindall B."/>
            <person name="Pomrenke H.G."/>
            <person name="Brambilla E."/>
            <person name="Klenk H.-P."/>
            <person name="Eisen J.A."/>
        </authorList>
    </citation>
    <scope>NUCLEOTIDE SEQUENCE [LARGE SCALE GENOMIC DNA]</scope>
    <source>
        <strain evidence="5">ATCC 33744 / DSM 2228 / GSL</strain>
    </source>
</reference>
<dbReference type="InterPro" id="IPR007394">
    <property type="entry name" value="UPF0122"/>
</dbReference>
<dbReference type="PATRIC" id="fig|572479.3.peg.925"/>
<dbReference type="InterPro" id="IPR036388">
    <property type="entry name" value="WH-like_DNA-bd_sf"/>
</dbReference>
<dbReference type="Gene3D" id="1.10.10.10">
    <property type="entry name" value="Winged helix-like DNA-binding domain superfamily/Winged helix DNA-binding domain"/>
    <property type="match status" value="1"/>
</dbReference>
<dbReference type="Proteomes" id="UP000006866">
    <property type="component" value="Chromosome"/>
</dbReference>
<proteinExistence type="inferred from homology"/>
<dbReference type="EMBL" id="CP002175">
    <property type="protein sequence ID" value="ADO77070.1"/>
    <property type="molecule type" value="Genomic_DNA"/>
</dbReference>
<dbReference type="PANTHER" id="PTHR40083">
    <property type="entry name" value="UPF0122 PROTEIN CBO2450/CLC_2298"/>
    <property type="match status" value="1"/>
</dbReference>
<name>E3DRM9_HALPG</name>
<dbReference type="PANTHER" id="PTHR40083:SF1">
    <property type="entry name" value="UPF0122 PROTEIN YLXM"/>
    <property type="match status" value="1"/>
</dbReference>
<evidence type="ECO:0000313" key="4">
    <source>
        <dbReference type="EMBL" id="ADO77070.1"/>
    </source>
</evidence>
<keyword evidence="5" id="KW-1185">Reference proteome</keyword>
<dbReference type="NCBIfam" id="NF045758">
    <property type="entry name" value="YlxM"/>
    <property type="match status" value="1"/>
</dbReference>
<dbReference type="KEGG" id="hpk:Hprae_0916"/>
<dbReference type="OrthoDB" id="6392at2"/>
<reference evidence="4 5" key="2">
    <citation type="journal article" date="2011" name="Stand. Genomic Sci.">
        <title>Complete genome sequence of the extremely halophilic Halanaerobium praevalens type strain (GSL).</title>
        <authorList>
            <person name="Ivanova N."/>
            <person name="Sikorski J."/>
            <person name="Chertkov O."/>
            <person name="Nolan M."/>
            <person name="Lucas S."/>
            <person name="Hammon N."/>
            <person name="Deshpande S."/>
            <person name="Cheng J.F."/>
            <person name="Tapia R."/>
            <person name="Han C."/>
            <person name="Goodwin L."/>
            <person name="Pitluck S."/>
            <person name="Huntemann M."/>
            <person name="Liolios K."/>
            <person name="Pagani I."/>
            <person name="Mavromatis K."/>
            <person name="Ovchinikova G."/>
            <person name="Pati A."/>
            <person name="Chen A."/>
            <person name="Palaniappan K."/>
            <person name="Land M."/>
            <person name="Hauser L."/>
            <person name="Brambilla E.M."/>
            <person name="Kannan K.P."/>
            <person name="Rohde M."/>
            <person name="Tindall B.J."/>
            <person name="Goker M."/>
            <person name="Detter J.C."/>
            <person name="Woyke T."/>
            <person name="Bristow J."/>
            <person name="Eisen J.A."/>
            <person name="Markowitz V."/>
            <person name="Hugenholtz P."/>
            <person name="Kyrpides N.C."/>
            <person name="Klenk H.P."/>
            <person name="Lapidus A."/>
        </authorList>
    </citation>
    <scope>NUCLEOTIDE SEQUENCE [LARGE SCALE GENOMIC DNA]</scope>
    <source>
        <strain evidence="5">ATCC 33744 / DSM 2228 / GSL</strain>
    </source>
</reference>
<dbReference type="eggNOG" id="COG2739">
    <property type="taxonomic scope" value="Bacteria"/>
</dbReference>
<gene>
    <name evidence="4" type="ordered locus">Hprae_0916</name>
</gene>
<sequence length="114" mass="13273">MLKKTIKITMLFDFYGSLLTDKQQEIIKSYFFNDLSLSEIGANIGISRQGVYDHLHRSEASLKDYEAKLGLLKKYNRIRAKINDLEKIMTDKGILIEDKNEDLRKKMESIKSIL</sequence>
<comment type="similarity">
    <text evidence="1 3">Belongs to the UPF0122 family.</text>
</comment>
<accession>E3DRM9</accession>
<evidence type="ECO:0000256" key="1">
    <source>
        <dbReference type="ARBA" id="ARBA00008720"/>
    </source>
</evidence>
<evidence type="ECO:0000313" key="5">
    <source>
        <dbReference type="Proteomes" id="UP000006866"/>
    </source>
</evidence>
<dbReference type="SUPFAM" id="SSF88659">
    <property type="entry name" value="Sigma3 and sigma4 domains of RNA polymerase sigma factors"/>
    <property type="match status" value="1"/>
</dbReference>
<dbReference type="HOGENOM" id="CLU_129218_1_0_9"/>
<dbReference type="AlphaFoldDB" id="E3DRM9"/>
<dbReference type="HAMAP" id="MF_00245">
    <property type="entry name" value="UPF0122"/>
    <property type="match status" value="1"/>
</dbReference>
<evidence type="ECO:0000256" key="3">
    <source>
        <dbReference type="HAMAP-Rule" id="MF_00245"/>
    </source>
</evidence>
<organism evidence="4 5">
    <name type="scientific">Halanaerobium praevalens (strain ATCC 33744 / DSM 2228 / GSL)</name>
    <dbReference type="NCBI Taxonomy" id="572479"/>
    <lineage>
        <taxon>Bacteria</taxon>
        <taxon>Bacillati</taxon>
        <taxon>Bacillota</taxon>
        <taxon>Clostridia</taxon>
        <taxon>Halanaerobiales</taxon>
        <taxon>Halanaerobiaceae</taxon>
        <taxon>Halanaerobium</taxon>
    </lineage>
</organism>
<dbReference type="Pfam" id="PF04297">
    <property type="entry name" value="UPF0122"/>
    <property type="match status" value="1"/>
</dbReference>
<protein>
    <recommendedName>
        <fullName evidence="3">UPF0122 protein Hprae_0916</fullName>
    </recommendedName>
</protein>
<comment type="function">
    <text evidence="2 3">Might take part in the signal recognition particle (SRP) pathway. This is inferred from the conservation of its genetic proximity to ftsY/ffh. May be a regulatory protein.</text>
</comment>